<proteinExistence type="predicted"/>
<sequence length="80" mass="8877">AEEVDVVFELQLEHVVLVDAVLVFRDADSVAQQRQAGQGEIILAHGFVEEETEVCEDHPELLPTVARFELAQQVPAQLVL</sequence>
<dbReference type="EMBL" id="RQTK01001127">
    <property type="protein sequence ID" value="RUS72019.1"/>
    <property type="molecule type" value="Genomic_DNA"/>
</dbReference>
<name>A0A3S1H4G2_ELYCH</name>
<gene>
    <name evidence="1" type="ORF">EGW08_020217</name>
</gene>
<accession>A0A3S1H4G2</accession>
<comment type="caution">
    <text evidence="1">The sequence shown here is derived from an EMBL/GenBank/DDBJ whole genome shotgun (WGS) entry which is preliminary data.</text>
</comment>
<evidence type="ECO:0000313" key="2">
    <source>
        <dbReference type="Proteomes" id="UP000271974"/>
    </source>
</evidence>
<dbReference type="AlphaFoldDB" id="A0A3S1H4G2"/>
<evidence type="ECO:0000313" key="1">
    <source>
        <dbReference type="EMBL" id="RUS72019.1"/>
    </source>
</evidence>
<feature type="non-terminal residue" evidence="1">
    <location>
        <position position="80"/>
    </location>
</feature>
<reference evidence="1 2" key="1">
    <citation type="submission" date="2019-01" db="EMBL/GenBank/DDBJ databases">
        <title>A draft genome assembly of the solar-powered sea slug Elysia chlorotica.</title>
        <authorList>
            <person name="Cai H."/>
            <person name="Li Q."/>
            <person name="Fang X."/>
            <person name="Li J."/>
            <person name="Curtis N.E."/>
            <person name="Altenburger A."/>
            <person name="Shibata T."/>
            <person name="Feng M."/>
            <person name="Maeda T."/>
            <person name="Schwartz J.A."/>
            <person name="Shigenobu S."/>
            <person name="Lundholm N."/>
            <person name="Nishiyama T."/>
            <person name="Yang H."/>
            <person name="Hasebe M."/>
            <person name="Li S."/>
            <person name="Pierce S.K."/>
            <person name="Wang J."/>
        </authorList>
    </citation>
    <scope>NUCLEOTIDE SEQUENCE [LARGE SCALE GENOMIC DNA]</scope>
    <source>
        <strain evidence="1">EC2010</strain>
        <tissue evidence="1">Whole organism of an adult</tissue>
    </source>
</reference>
<feature type="non-terminal residue" evidence="1">
    <location>
        <position position="1"/>
    </location>
</feature>
<keyword evidence="2" id="KW-1185">Reference proteome</keyword>
<organism evidence="1 2">
    <name type="scientific">Elysia chlorotica</name>
    <name type="common">Eastern emerald elysia</name>
    <name type="synonym">Sea slug</name>
    <dbReference type="NCBI Taxonomy" id="188477"/>
    <lineage>
        <taxon>Eukaryota</taxon>
        <taxon>Metazoa</taxon>
        <taxon>Spiralia</taxon>
        <taxon>Lophotrochozoa</taxon>
        <taxon>Mollusca</taxon>
        <taxon>Gastropoda</taxon>
        <taxon>Heterobranchia</taxon>
        <taxon>Euthyneura</taxon>
        <taxon>Panpulmonata</taxon>
        <taxon>Sacoglossa</taxon>
        <taxon>Placobranchoidea</taxon>
        <taxon>Plakobranchidae</taxon>
        <taxon>Elysia</taxon>
    </lineage>
</organism>
<dbReference type="Proteomes" id="UP000271974">
    <property type="component" value="Unassembled WGS sequence"/>
</dbReference>
<protein>
    <submittedName>
        <fullName evidence="1">Uncharacterized protein</fullName>
    </submittedName>
</protein>